<evidence type="ECO:0000313" key="4">
    <source>
        <dbReference type="Proteomes" id="UP000694251"/>
    </source>
</evidence>
<feature type="coiled-coil region" evidence="2">
    <location>
        <begin position="109"/>
        <end position="136"/>
    </location>
</feature>
<keyword evidence="1" id="KW-0812">Transmembrane</keyword>
<dbReference type="PANTHER" id="PTHR12701:SF12">
    <property type="entry name" value="ENDOPLASMIC RETICULUM TRANSMEMBRANE PROTEIN"/>
    <property type="match status" value="1"/>
</dbReference>
<comment type="caution">
    <text evidence="1">Lacks conserved residue(s) required for the propagation of feature annotation.</text>
</comment>
<dbReference type="GO" id="GO:0005789">
    <property type="term" value="C:endoplasmic reticulum membrane"/>
    <property type="evidence" value="ECO:0007669"/>
    <property type="project" value="UniProtKB-SubCell"/>
</dbReference>
<comment type="similarity">
    <text evidence="1">Belongs to the BCAP29/BCAP31 family.</text>
</comment>
<keyword evidence="1" id="KW-0931">ER-Golgi transport</keyword>
<evidence type="ECO:0000313" key="3">
    <source>
        <dbReference type="EMBL" id="KAG7574220.1"/>
    </source>
</evidence>
<name>A0A8T2AKQ2_ARASU</name>
<keyword evidence="1" id="KW-0653">Protein transport</keyword>
<evidence type="ECO:0000256" key="2">
    <source>
        <dbReference type="SAM" id="Coils"/>
    </source>
</evidence>
<keyword evidence="1" id="KW-0813">Transport</keyword>
<dbReference type="GO" id="GO:0006888">
    <property type="term" value="P:endoplasmic reticulum to Golgi vesicle-mediated transport"/>
    <property type="evidence" value="ECO:0007669"/>
    <property type="project" value="UniProtKB-UniRule"/>
</dbReference>
<dbReference type="PANTHER" id="PTHR12701">
    <property type="entry name" value="BCR-ASSOCIATED PROTEIN, BAP"/>
    <property type="match status" value="1"/>
</dbReference>
<comment type="function">
    <text evidence="1">May play a role in anterograde transport of membrane proteins from the endoplasmic reticulum to the Golgi.</text>
</comment>
<keyword evidence="1" id="KW-1133">Transmembrane helix</keyword>
<dbReference type="Proteomes" id="UP000694251">
    <property type="component" value="Chromosome 9"/>
</dbReference>
<feature type="transmembrane region" description="Helical" evidence="1">
    <location>
        <begin position="94"/>
        <end position="114"/>
    </location>
</feature>
<evidence type="ECO:0000256" key="1">
    <source>
        <dbReference type="RuleBase" id="RU367026"/>
    </source>
</evidence>
<comment type="caution">
    <text evidence="3">The sequence shown here is derived from an EMBL/GenBank/DDBJ whole genome shotgun (WGS) entry which is preliminary data.</text>
</comment>
<sequence length="268" mass="29999">MVFEWTILRYATAAEALMIFLLTMPGPDFLRKGMTMVTRNLIKPLLLIIPFCLFLRMDIYWKYETRTSCNAGSCILSEFLRYQKSILISQRDELLIALAPVLYWILYNVLNLVVEVEKLNKRVERLKRNIKSLLRRQRCGFSPLRCGCGSGVSDVDIRCGCLRLRTPVGVADASRGSAVVSVSATTAEVDGEQVGSAESPWRLTVDPRGSCFWFGESENRRNWEGGVMSEFVGLLDTSIRRKVVVLASAGANGRTLCTTVSPGQDPLF</sequence>
<gene>
    <name evidence="3" type="ORF">ISN44_As09g024220</name>
</gene>
<organism evidence="3 4">
    <name type="scientific">Arabidopsis suecica</name>
    <name type="common">Swedish thale-cress</name>
    <name type="synonym">Cardaminopsis suecica</name>
    <dbReference type="NCBI Taxonomy" id="45249"/>
    <lineage>
        <taxon>Eukaryota</taxon>
        <taxon>Viridiplantae</taxon>
        <taxon>Streptophyta</taxon>
        <taxon>Embryophyta</taxon>
        <taxon>Tracheophyta</taxon>
        <taxon>Spermatophyta</taxon>
        <taxon>Magnoliopsida</taxon>
        <taxon>eudicotyledons</taxon>
        <taxon>Gunneridae</taxon>
        <taxon>Pentapetalae</taxon>
        <taxon>rosids</taxon>
        <taxon>malvids</taxon>
        <taxon>Brassicales</taxon>
        <taxon>Brassicaceae</taxon>
        <taxon>Camelineae</taxon>
        <taxon>Arabidopsis</taxon>
    </lineage>
</organism>
<reference evidence="3 4" key="1">
    <citation type="submission" date="2020-12" db="EMBL/GenBank/DDBJ databases">
        <title>Concerted genomic and epigenomic changes stabilize Arabidopsis allopolyploids.</title>
        <authorList>
            <person name="Chen Z."/>
        </authorList>
    </citation>
    <scope>NUCLEOTIDE SEQUENCE [LARGE SCALE GENOMIC DNA]</scope>
    <source>
        <strain evidence="3">As9502</strain>
        <tissue evidence="3">Leaf</tissue>
    </source>
</reference>
<dbReference type="InterPro" id="IPR008417">
    <property type="entry name" value="BAP29/BAP31"/>
</dbReference>
<dbReference type="GO" id="GO:0070973">
    <property type="term" value="P:protein localization to endoplasmic reticulum exit site"/>
    <property type="evidence" value="ECO:0007669"/>
    <property type="project" value="UniProtKB-UniRule"/>
</dbReference>
<proteinExistence type="inferred from homology"/>
<dbReference type="AlphaFoldDB" id="A0A8T2AKQ2"/>
<comment type="subcellular location">
    <subcellularLocation>
        <location evidence="1">Endoplasmic reticulum membrane</location>
        <topology evidence="1">Multi-pass membrane protein</topology>
    </subcellularLocation>
</comment>
<accession>A0A8T2AKQ2</accession>
<keyword evidence="1" id="KW-0472">Membrane</keyword>
<protein>
    <recommendedName>
        <fullName evidence="1">Endoplasmic reticulum transmembrane protein</fullName>
    </recommendedName>
</protein>
<keyword evidence="4" id="KW-1185">Reference proteome</keyword>
<dbReference type="EMBL" id="JAEFBJ010000009">
    <property type="protein sequence ID" value="KAG7574220.1"/>
    <property type="molecule type" value="Genomic_DNA"/>
</dbReference>
<dbReference type="GO" id="GO:0006886">
    <property type="term" value="P:intracellular protein transport"/>
    <property type="evidence" value="ECO:0007669"/>
    <property type="project" value="UniProtKB-UniRule"/>
</dbReference>
<keyword evidence="1" id="KW-0256">Endoplasmic reticulum</keyword>
<keyword evidence="2" id="KW-0175">Coiled coil</keyword>
<feature type="transmembrane region" description="Helical" evidence="1">
    <location>
        <begin position="6"/>
        <end position="24"/>
    </location>
</feature>